<evidence type="ECO:0000313" key="3">
    <source>
        <dbReference type="EMBL" id="KAH7321396.1"/>
    </source>
</evidence>
<proteinExistence type="predicted"/>
<evidence type="ECO:0000256" key="1">
    <source>
        <dbReference type="SAM" id="MobiDB-lite"/>
    </source>
</evidence>
<sequence length="977" mass="109986">MVQAQSAAAQLTALCAVASFVYISHSLERHSLTERPRLSILLVLLLSGCLCFLSSFFLGCIPSVNRYQSLDDGGPDDLSNPPETKTKPKTSAIHMPNRPRKWSIPIVIFCIVLRLEAFHRVNYAQQCSAPGVESFLPLFLLGYEIYSNRRRWVFPVPEDPDDPWRSIFDDLYDWFSGPRVAMVISVLGASVVSLGTYLSTSKINRSTYLCFEPLDSRAEIIALQWAGMALDAAIIVTLWRIIAYTRGIRLRLRTLGTVFVLSSLFMAIVWLAKQLAYISQKPDKSDLAFGSLYAFDALIDGIAFACLAISAIFWICDASPVPPAITMTFLIGMWMSAMHILKFGDWLHLSISDGVLPLWLIIPGTISFTYSYDLRHFLFVRRFLLAAFLSLVLLASTFYATRQHPRVFVKTHPIHTLIYEARVQHEHWAKHASSSNSPEVAANIYKDNHGGRSPPPHFDEWYAFAKGGVVIDEFRQIDEDLRPFWNLSPQVLRERADIMSRSHGVTHLRIKKGEVVHGGTDGDASAPELEALSAMIQKFSKFLPDMIIPINLSPSPRILPTWQEKQPPLSLEQRNALSSLLHPALAEHGEGAISSAIDETWSLLTGDNSVSAGEFRQMQTMACPPNAPTRTSPQWTVGQFCETCVKRHSRGALMSKWDRALDVCSQPDLNYLHGFSLANPSSPPIRQLMPLFGPSKTNAFSDILIPLPRTSEERPDTASQFDQRYDTMVWRGSVKQTSLSAHMLRGSHMFRLLHHISQPGPQDYITMILPLPGHKDVYGYEKISATDAGGLVPFTVGIHNYSACVGENCETLKKTFTAKEASLEPLEYRYVLLLDEDDGPSPDILRTIRSKSVPFISTIFRTWYTERLTAWHHFVPIDVRYQALHTIFSYFSGTEGRVKVNGRETGMAGRRKDAEWISEEGQKWADQALGPKEMEVYLFRLLLEWGRLIDDRRDDIGFRLDGEGRSVSDEWTSHGVS</sequence>
<feature type="transmembrane region" description="Helical" evidence="2">
    <location>
        <begin position="7"/>
        <end position="27"/>
    </location>
</feature>
<reference evidence="3" key="1">
    <citation type="journal article" date="2021" name="Nat. Commun.">
        <title>Genetic determinants of endophytism in the Arabidopsis root mycobiome.</title>
        <authorList>
            <person name="Mesny F."/>
            <person name="Miyauchi S."/>
            <person name="Thiergart T."/>
            <person name="Pickel B."/>
            <person name="Atanasova L."/>
            <person name="Karlsson M."/>
            <person name="Huettel B."/>
            <person name="Barry K.W."/>
            <person name="Haridas S."/>
            <person name="Chen C."/>
            <person name="Bauer D."/>
            <person name="Andreopoulos W."/>
            <person name="Pangilinan J."/>
            <person name="LaButti K."/>
            <person name="Riley R."/>
            <person name="Lipzen A."/>
            <person name="Clum A."/>
            <person name="Drula E."/>
            <person name="Henrissat B."/>
            <person name="Kohler A."/>
            <person name="Grigoriev I.V."/>
            <person name="Martin F.M."/>
            <person name="Hacquard S."/>
        </authorList>
    </citation>
    <scope>NUCLEOTIDE SEQUENCE</scope>
    <source>
        <strain evidence="3">MPI-CAGE-CH-0235</strain>
    </source>
</reference>
<dbReference type="PANTHER" id="PTHR12203">
    <property type="entry name" value="KDEL LYS-ASP-GLU-LEU CONTAINING - RELATED"/>
    <property type="match status" value="1"/>
</dbReference>
<dbReference type="Proteomes" id="UP000813444">
    <property type="component" value="Unassembled WGS sequence"/>
</dbReference>
<feature type="region of interest" description="Disordered" evidence="1">
    <location>
        <begin position="72"/>
        <end position="92"/>
    </location>
</feature>
<feature type="transmembrane region" description="Helical" evidence="2">
    <location>
        <begin position="347"/>
        <end position="371"/>
    </location>
</feature>
<feature type="transmembrane region" description="Helical" evidence="2">
    <location>
        <begin position="180"/>
        <end position="200"/>
    </location>
</feature>
<keyword evidence="2" id="KW-0472">Membrane</keyword>
<dbReference type="OrthoDB" id="541052at2759"/>
<feature type="transmembrane region" description="Helical" evidence="2">
    <location>
        <begin position="323"/>
        <end position="341"/>
    </location>
</feature>
<organism evidence="3 4">
    <name type="scientific">Stachybotrys elegans</name>
    <dbReference type="NCBI Taxonomy" id="80388"/>
    <lineage>
        <taxon>Eukaryota</taxon>
        <taxon>Fungi</taxon>
        <taxon>Dikarya</taxon>
        <taxon>Ascomycota</taxon>
        <taxon>Pezizomycotina</taxon>
        <taxon>Sordariomycetes</taxon>
        <taxon>Hypocreomycetidae</taxon>
        <taxon>Hypocreales</taxon>
        <taxon>Stachybotryaceae</taxon>
        <taxon>Stachybotrys</taxon>
    </lineage>
</organism>
<comment type="caution">
    <text evidence="3">The sequence shown here is derived from an EMBL/GenBank/DDBJ whole genome shotgun (WGS) entry which is preliminary data.</text>
</comment>
<gene>
    <name evidence="3" type="ORF">B0I35DRAFT_213758</name>
</gene>
<feature type="transmembrane region" description="Helical" evidence="2">
    <location>
        <begin position="383"/>
        <end position="401"/>
    </location>
</feature>
<feature type="transmembrane region" description="Helical" evidence="2">
    <location>
        <begin position="39"/>
        <end position="61"/>
    </location>
</feature>
<dbReference type="PANTHER" id="PTHR12203:SF35">
    <property type="entry name" value="PROTEIN O-GLUCOSYLTRANSFERASE 1"/>
    <property type="match status" value="1"/>
</dbReference>
<keyword evidence="4" id="KW-1185">Reference proteome</keyword>
<feature type="transmembrane region" description="Helical" evidence="2">
    <location>
        <begin position="254"/>
        <end position="272"/>
    </location>
</feature>
<accession>A0A8K0WTP6</accession>
<feature type="transmembrane region" description="Helical" evidence="2">
    <location>
        <begin position="220"/>
        <end position="242"/>
    </location>
</feature>
<keyword evidence="2" id="KW-1133">Transmembrane helix</keyword>
<keyword evidence="2" id="KW-0812">Transmembrane</keyword>
<dbReference type="InterPro" id="IPR051091">
    <property type="entry name" value="O-Glucosyltr/Glycosyltrsf_90"/>
</dbReference>
<name>A0A8K0WTP6_9HYPO</name>
<evidence type="ECO:0000313" key="4">
    <source>
        <dbReference type="Proteomes" id="UP000813444"/>
    </source>
</evidence>
<dbReference type="AlphaFoldDB" id="A0A8K0WTP6"/>
<dbReference type="EMBL" id="JAGPNK010000005">
    <property type="protein sequence ID" value="KAH7321396.1"/>
    <property type="molecule type" value="Genomic_DNA"/>
</dbReference>
<feature type="transmembrane region" description="Helical" evidence="2">
    <location>
        <begin position="292"/>
        <end position="316"/>
    </location>
</feature>
<protein>
    <submittedName>
        <fullName evidence="3">Glycosyltransferase family 90 protein</fullName>
    </submittedName>
</protein>
<evidence type="ECO:0000256" key="2">
    <source>
        <dbReference type="SAM" id="Phobius"/>
    </source>
</evidence>